<reference evidence="4 6" key="2">
    <citation type="submission" date="2018-12" db="EMBL/GenBank/DDBJ databases">
        <authorList>
            <consortium name="Pathogen Informatics"/>
        </authorList>
    </citation>
    <scope>NUCLEOTIDE SEQUENCE [LARGE SCALE GENOMIC DNA]</scope>
    <source>
        <strain evidence="4 6">NCTC12735</strain>
        <plasmid evidence="6">23</plasmid>
    </source>
</reference>
<dbReference type="Gene3D" id="3.30.70.1070">
    <property type="entry name" value="Sporulation related repeat"/>
    <property type="match status" value="1"/>
</dbReference>
<dbReference type="Pfam" id="PF05036">
    <property type="entry name" value="SPOR"/>
    <property type="match status" value="1"/>
</dbReference>
<accession>A0A0W0R633</accession>
<keyword evidence="1" id="KW-0472">Membrane</keyword>
<gene>
    <name evidence="3" type="ORF">Lade_1159</name>
    <name evidence="4" type="ORF">NCTC12735_01438</name>
</gene>
<evidence type="ECO:0000313" key="4">
    <source>
        <dbReference type="EMBL" id="VEH85802.1"/>
    </source>
</evidence>
<dbReference type="STRING" id="45056.Lade_1159"/>
<evidence type="ECO:0000313" key="5">
    <source>
        <dbReference type="Proteomes" id="UP000054859"/>
    </source>
</evidence>
<geneLocation type="plasmid" evidence="4 6">
    <name>23</name>
</geneLocation>
<dbReference type="PATRIC" id="fig|45056.6.peg.1201"/>
<keyword evidence="1" id="KW-1133">Transmembrane helix</keyword>
<feature type="transmembrane region" description="Helical" evidence="1">
    <location>
        <begin position="20"/>
        <end position="42"/>
    </location>
</feature>
<proteinExistence type="predicted"/>
<organism evidence="3 5">
    <name type="scientific">Legionella adelaidensis</name>
    <dbReference type="NCBI Taxonomy" id="45056"/>
    <lineage>
        <taxon>Bacteria</taxon>
        <taxon>Pseudomonadati</taxon>
        <taxon>Pseudomonadota</taxon>
        <taxon>Gammaproteobacteria</taxon>
        <taxon>Legionellales</taxon>
        <taxon>Legionellaceae</taxon>
        <taxon>Legionella</taxon>
    </lineage>
</organism>
<dbReference type="InterPro" id="IPR007730">
    <property type="entry name" value="SPOR-like_dom"/>
</dbReference>
<keyword evidence="4" id="KW-0614">Plasmid</keyword>
<dbReference type="GO" id="GO:0042834">
    <property type="term" value="F:peptidoglycan binding"/>
    <property type="evidence" value="ECO:0007669"/>
    <property type="project" value="InterPro"/>
</dbReference>
<sequence>MAKDYRKRNTGRNKGSKPYLWVVIAFLAGFICTSVLDFSAIAEWAKTNLLVKQVGGSQLTKTVAHNQNPQPKFEFYTLLTNERTPANEDKLEEKNGGAPETAIQNPINDLQNKAVKPALASTIDLTTKSTPQASTQAQSQTTRTVKQTAETLVNTKESFLVQVAAFRAKSDAERMKATLILKGFNANIASINQGSINWYRVIIGPFSSKLQAQKAQVAIARSEHVMGMIRKLDS</sequence>
<name>A0A0W0R633_9GAMM</name>
<dbReference type="KEGG" id="ladl:NCTC12735_01438"/>
<dbReference type="Proteomes" id="UP000054859">
    <property type="component" value="Unassembled WGS sequence"/>
</dbReference>
<dbReference type="PANTHER" id="PTHR38687">
    <property type="entry name" value="CELL DIVISION PROTEIN DEDD-RELATED"/>
    <property type="match status" value="1"/>
</dbReference>
<dbReference type="Proteomes" id="UP000281170">
    <property type="component" value="Plasmid 23"/>
</dbReference>
<evidence type="ECO:0000313" key="3">
    <source>
        <dbReference type="EMBL" id="KTC66501.1"/>
    </source>
</evidence>
<protein>
    <submittedName>
        <fullName evidence="3">Sporulation domain-containing protein</fullName>
    </submittedName>
</protein>
<dbReference type="InterPro" id="IPR052521">
    <property type="entry name" value="Cell_div_SPOR-domain"/>
</dbReference>
<dbReference type="EMBL" id="LNKA01000001">
    <property type="protein sequence ID" value="KTC66501.1"/>
    <property type="molecule type" value="Genomic_DNA"/>
</dbReference>
<evidence type="ECO:0000256" key="1">
    <source>
        <dbReference type="SAM" id="Phobius"/>
    </source>
</evidence>
<dbReference type="RefSeq" id="WP_058462173.1">
    <property type="nucleotide sequence ID" value="NZ_CAAAHS010000007.1"/>
</dbReference>
<evidence type="ECO:0000259" key="2">
    <source>
        <dbReference type="PROSITE" id="PS51724"/>
    </source>
</evidence>
<feature type="domain" description="SPOR" evidence="2">
    <location>
        <begin position="153"/>
        <end position="232"/>
    </location>
</feature>
<reference evidence="3 5" key="1">
    <citation type="submission" date="2015-11" db="EMBL/GenBank/DDBJ databases">
        <title>Identification of large and diverse effector repertoires of 38 Legionella species.</title>
        <authorList>
            <person name="Burstein D."/>
            <person name="Amaro F."/>
            <person name="Zusman T."/>
            <person name="Lifshitz Z."/>
            <person name="Cohen O."/>
            <person name="Gilbert J.A."/>
            <person name="Pupko T."/>
            <person name="Shuman H.A."/>
            <person name="Segal G."/>
        </authorList>
    </citation>
    <scope>NUCLEOTIDE SEQUENCE [LARGE SCALE GENOMIC DNA]</scope>
    <source>
        <strain evidence="3 5">1762-AUS-E</strain>
    </source>
</reference>
<keyword evidence="5" id="KW-1185">Reference proteome</keyword>
<dbReference type="AlphaFoldDB" id="A0A0W0R633"/>
<dbReference type="PROSITE" id="PS51724">
    <property type="entry name" value="SPOR"/>
    <property type="match status" value="1"/>
</dbReference>
<dbReference type="OrthoDB" id="8558195at2"/>
<dbReference type="InterPro" id="IPR036680">
    <property type="entry name" value="SPOR-like_sf"/>
</dbReference>
<dbReference type="PANTHER" id="PTHR38687:SF2">
    <property type="entry name" value="CELL DIVISION PROTEIN FTSN"/>
    <property type="match status" value="1"/>
</dbReference>
<keyword evidence="1" id="KW-0812">Transmembrane</keyword>
<dbReference type="SUPFAM" id="SSF110997">
    <property type="entry name" value="Sporulation related repeat"/>
    <property type="match status" value="1"/>
</dbReference>
<evidence type="ECO:0000313" key="6">
    <source>
        <dbReference type="Proteomes" id="UP000281170"/>
    </source>
</evidence>
<dbReference type="EMBL" id="LR134432">
    <property type="protein sequence ID" value="VEH85802.1"/>
    <property type="molecule type" value="Genomic_DNA"/>
</dbReference>